<feature type="binding site" evidence="15">
    <location>
        <position position="495"/>
    </location>
    <ligand>
        <name>Zn(2+)</name>
        <dbReference type="ChEBI" id="CHEBI:29105"/>
        <note>catalytic</note>
    </ligand>
</feature>
<dbReference type="InterPro" id="IPR027417">
    <property type="entry name" value="P-loop_NTPase"/>
</dbReference>
<evidence type="ECO:0000256" key="2">
    <source>
        <dbReference type="ARBA" id="ARBA00010044"/>
    </source>
</evidence>
<protein>
    <recommendedName>
        <fullName evidence="15">ATP-dependent zinc metalloprotease FtsH</fullName>
        <ecNumber evidence="15">3.4.24.-</ecNumber>
    </recommendedName>
</protein>
<keyword evidence="7 15" id="KW-0547">Nucleotide-binding</keyword>
<evidence type="ECO:0000256" key="1">
    <source>
        <dbReference type="ARBA" id="ARBA00004370"/>
    </source>
</evidence>
<keyword evidence="8 15" id="KW-0378">Hydrolase</keyword>
<dbReference type="GO" id="GO:0008270">
    <property type="term" value="F:zinc ion binding"/>
    <property type="evidence" value="ECO:0007669"/>
    <property type="project" value="UniProtKB-UniRule"/>
</dbReference>
<keyword evidence="6 15" id="KW-0479">Metal-binding</keyword>
<evidence type="ECO:0000256" key="16">
    <source>
        <dbReference type="RuleBase" id="RU003651"/>
    </source>
</evidence>
<keyword evidence="9 15" id="KW-0862">Zinc</keyword>
<dbReference type="NCBIfam" id="TIGR01241">
    <property type="entry name" value="FtsH_fam"/>
    <property type="match status" value="1"/>
</dbReference>
<proteinExistence type="inferred from homology"/>
<dbReference type="HAMAP" id="MF_01458">
    <property type="entry name" value="FtsH"/>
    <property type="match status" value="1"/>
</dbReference>
<dbReference type="Pfam" id="PF00004">
    <property type="entry name" value="AAA"/>
    <property type="match status" value="1"/>
</dbReference>
<keyword evidence="12 15" id="KW-0482">Metalloprotease</keyword>
<dbReference type="Gene3D" id="3.40.50.300">
    <property type="entry name" value="P-loop containing nucleotide triphosphate hydrolases"/>
    <property type="match status" value="1"/>
</dbReference>
<evidence type="ECO:0000256" key="3">
    <source>
        <dbReference type="ARBA" id="ARBA00022475"/>
    </source>
</evidence>
<evidence type="ECO:0000313" key="19">
    <source>
        <dbReference type="EMBL" id="ASU14364.1"/>
    </source>
</evidence>
<feature type="transmembrane region" description="Helical" evidence="15">
    <location>
        <begin position="12"/>
        <end position="32"/>
    </location>
</feature>
<evidence type="ECO:0000256" key="8">
    <source>
        <dbReference type="ARBA" id="ARBA00022801"/>
    </source>
</evidence>
<evidence type="ECO:0000256" key="7">
    <source>
        <dbReference type="ARBA" id="ARBA00022741"/>
    </source>
</evidence>
<comment type="similarity">
    <text evidence="16">Belongs to the AAA ATPase family.</text>
</comment>
<dbReference type="InterPro" id="IPR005936">
    <property type="entry name" value="FtsH"/>
</dbReference>
<dbReference type="SMART" id="SM00382">
    <property type="entry name" value="AAA"/>
    <property type="match status" value="1"/>
</dbReference>
<sequence>MAAKTRKKPSIGLIIFLVITLSIVGYIIYQYLQPQLKVVNLSFFERRLIENAQSATDKNFFYAVIFDINDYRIKVVDSVNGELDAYTVIANPHVIGKFQAGNALISPAIKNQLENTNITTYSELVSLAIKTSPSSYTGLSLEKISALNKLLDLAGGERYSKSFLPSIASADRPYPSLFQIILSYLPVAVTIFVFLYFVFRVNRGSQGGAGFFNPGKNQAIRIKSDKKYTDVAGNVEAKEEIAEFIDYLKNPTKYAAAGAKIPRGILLGGPPGTGKTLLAKATAGEANVPFFFISASNFVELYVGVGAKRVRELFKDARNDSPAIIFIDELDAIGRSRGSGIGGGNDEREQTLNQLLVEMDGMVESSGLLVIAATNRTDVLDPALLRPGRFDRSIIVNLPDVKEREAILKLHAKGKRISKNITLANIAKRTPGFSGAQLANVINEATLLSVREQTQVITNEQIDEAIDRVIGGPAKKNRVITEKERIMVAYHEAGHAVVGLKLKSGVKVQKITIVPRGNSGGYNLMLPEEEKYNSTKSELLASIAAFMGGRAAEEIKYGKSEISSGAANDIEKATKIARKMVTEWGMSSLGPIQYEQDQSSPFLGRDYIKNASFSSKVGHEIDIEIRQIISESYKKAFATINENLLLLELIKDTLLEKETIVYEEIQQLAETLMPLPEVSKTENNAIKPDEILNQILKSQPETSPETGTDSSQENF</sequence>
<comment type="cofactor">
    <cofactor evidence="15">
        <name>Zn(2+)</name>
        <dbReference type="ChEBI" id="CHEBI:29105"/>
    </cofactor>
    <text evidence="15">Binds 1 zinc ion per subunit.</text>
</comment>
<evidence type="ECO:0000313" key="20">
    <source>
        <dbReference type="Proteomes" id="UP000215452"/>
    </source>
</evidence>
<keyword evidence="3 15" id="KW-1003">Cell membrane</keyword>
<dbReference type="PANTHER" id="PTHR43655:SF2">
    <property type="entry name" value="AFG3 LIKE MATRIX AAA PEPTIDASE SUBUNIT 2, ISOFORM A"/>
    <property type="match status" value="1"/>
</dbReference>
<evidence type="ECO:0000256" key="12">
    <source>
        <dbReference type="ARBA" id="ARBA00023049"/>
    </source>
</evidence>
<dbReference type="CDD" id="cd19501">
    <property type="entry name" value="RecA-like_FtsH"/>
    <property type="match status" value="1"/>
</dbReference>
<reference evidence="19 20" key="1">
    <citation type="submission" date="2017-08" db="EMBL/GenBank/DDBJ databases">
        <title>The complete genome sequence of a Mycoplasma hyopneumoniae isolate in Korea.</title>
        <authorList>
            <person name="Han J."/>
            <person name="Lee N."/>
        </authorList>
    </citation>
    <scope>NUCLEOTIDE SEQUENCE [LARGE SCALE GENOMIC DNA]</scope>
    <source>
        <strain evidence="19 20">KM014</strain>
    </source>
</reference>
<gene>
    <name evidence="15 19" type="primary">ftsH</name>
    <name evidence="19" type="ORF">CIB43_00468</name>
</gene>
<feature type="domain" description="AAA+ ATPase" evidence="18">
    <location>
        <begin position="261"/>
        <end position="400"/>
    </location>
</feature>
<dbReference type="Gene3D" id="1.20.58.760">
    <property type="entry name" value="Peptidase M41"/>
    <property type="match status" value="1"/>
</dbReference>
<keyword evidence="11 15" id="KW-1133">Transmembrane helix</keyword>
<dbReference type="Pfam" id="PF17862">
    <property type="entry name" value="AAA_lid_3"/>
    <property type="match status" value="1"/>
</dbReference>
<dbReference type="GO" id="GO:0005524">
    <property type="term" value="F:ATP binding"/>
    <property type="evidence" value="ECO:0007669"/>
    <property type="project" value="UniProtKB-UniRule"/>
</dbReference>
<dbReference type="InterPro" id="IPR000642">
    <property type="entry name" value="Peptidase_M41"/>
</dbReference>
<evidence type="ECO:0000256" key="17">
    <source>
        <dbReference type="SAM" id="MobiDB-lite"/>
    </source>
</evidence>
<evidence type="ECO:0000259" key="18">
    <source>
        <dbReference type="SMART" id="SM00382"/>
    </source>
</evidence>
<comment type="similarity">
    <text evidence="14 15">In the central section; belongs to the AAA ATPase family.</text>
</comment>
<comment type="subunit">
    <text evidence="15">Homohexamer.</text>
</comment>
<dbReference type="GO" id="GO:0004222">
    <property type="term" value="F:metalloendopeptidase activity"/>
    <property type="evidence" value="ECO:0007669"/>
    <property type="project" value="InterPro"/>
</dbReference>
<dbReference type="GO" id="GO:0030163">
    <property type="term" value="P:protein catabolic process"/>
    <property type="evidence" value="ECO:0007669"/>
    <property type="project" value="UniProtKB-UniRule"/>
</dbReference>
<dbReference type="PROSITE" id="PS00674">
    <property type="entry name" value="AAA"/>
    <property type="match status" value="1"/>
</dbReference>
<name>A0A223MA22_MESHO</name>
<dbReference type="Proteomes" id="UP000215452">
    <property type="component" value="Chromosome"/>
</dbReference>
<accession>A0A223MA22</accession>
<evidence type="ECO:0000256" key="11">
    <source>
        <dbReference type="ARBA" id="ARBA00022989"/>
    </source>
</evidence>
<dbReference type="InterPro" id="IPR050928">
    <property type="entry name" value="ATP-dep_Zn_Metalloprotease"/>
</dbReference>
<dbReference type="AlphaFoldDB" id="A0A223MA22"/>
<organism evidence="19 20">
    <name type="scientific">Mesomycoplasma hyopneumoniae</name>
    <name type="common">Mycoplasma hyopneumoniae</name>
    <dbReference type="NCBI Taxonomy" id="2099"/>
    <lineage>
        <taxon>Bacteria</taxon>
        <taxon>Bacillati</taxon>
        <taxon>Mycoplasmatota</taxon>
        <taxon>Mycoplasmoidales</taxon>
        <taxon>Metamycoplasmataceae</taxon>
        <taxon>Mesomycoplasma</taxon>
    </lineage>
</organism>
<evidence type="ECO:0000256" key="13">
    <source>
        <dbReference type="ARBA" id="ARBA00023136"/>
    </source>
</evidence>
<keyword evidence="10 15" id="KW-0067">ATP-binding</keyword>
<dbReference type="InterPro" id="IPR037219">
    <property type="entry name" value="Peptidase_M41-like"/>
</dbReference>
<comment type="subcellular location">
    <subcellularLocation>
        <location evidence="15">Cell membrane</location>
        <topology evidence="15">Multi-pass membrane protein</topology>
        <orientation evidence="15">Cytoplasmic side</orientation>
    </subcellularLocation>
    <subcellularLocation>
        <location evidence="1">Membrane</location>
    </subcellularLocation>
</comment>
<dbReference type="SUPFAM" id="SSF140990">
    <property type="entry name" value="FtsH protease domain-like"/>
    <property type="match status" value="1"/>
</dbReference>
<dbReference type="Pfam" id="PF01434">
    <property type="entry name" value="Peptidase_M41"/>
    <property type="match status" value="1"/>
</dbReference>
<dbReference type="PANTHER" id="PTHR43655">
    <property type="entry name" value="ATP-DEPENDENT PROTEASE"/>
    <property type="match status" value="1"/>
</dbReference>
<comment type="similarity">
    <text evidence="2 15">In the C-terminal section; belongs to the peptidase M41 family.</text>
</comment>
<dbReference type="GO" id="GO:0004176">
    <property type="term" value="F:ATP-dependent peptidase activity"/>
    <property type="evidence" value="ECO:0007669"/>
    <property type="project" value="InterPro"/>
</dbReference>
<keyword evidence="4 15" id="KW-0645">Protease</keyword>
<feature type="binding site" evidence="15">
    <location>
        <begin position="269"/>
        <end position="276"/>
    </location>
    <ligand>
        <name>ATP</name>
        <dbReference type="ChEBI" id="CHEBI:30616"/>
    </ligand>
</feature>
<dbReference type="GO" id="GO:0016887">
    <property type="term" value="F:ATP hydrolysis activity"/>
    <property type="evidence" value="ECO:0007669"/>
    <property type="project" value="UniProtKB-UniRule"/>
</dbReference>
<comment type="function">
    <text evidence="15">Acts as a processive, ATP-dependent zinc metallopeptidase for both cytoplasmic and membrane proteins. Plays a role in the quality control of integral membrane proteins.</text>
</comment>
<dbReference type="InterPro" id="IPR003593">
    <property type="entry name" value="AAA+_ATPase"/>
</dbReference>
<keyword evidence="13 15" id="KW-0472">Membrane</keyword>
<dbReference type="InterPro" id="IPR041569">
    <property type="entry name" value="AAA_lid_3"/>
</dbReference>
<dbReference type="FunFam" id="1.20.58.760:FF:000001">
    <property type="entry name" value="ATP-dependent zinc metalloprotease FtsH"/>
    <property type="match status" value="1"/>
</dbReference>
<dbReference type="GO" id="GO:0005886">
    <property type="term" value="C:plasma membrane"/>
    <property type="evidence" value="ECO:0007669"/>
    <property type="project" value="UniProtKB-SubCell"/>
</dbReference>
<evidence type="ECO:0000256" key="6">
    <source>
        <dbReference type="ARBA" id="ARBA00022723"/>
    </source>
</evidence>
<feature type="binding site" evidence="15">
    <location>
        <position position="491"/>
    </location>
    <ligand>
        <name>Zn(2+)</name>
        <dbReference type="ChEBI" id="CHEBI:29105"/>
        <note>catalytic</note>
    </ligand>
</feature>
<dbReference type="InterPro" id="IPR003959">
    <property type="entry name" value="ATPase_AAA_core"/>
</dbReference>
<dbReference type="GO" id="GO:0006508">
    <property type="term" value="P:proteolysis"/>
    <property type="evidence" value="ECO:0007669"/>
    <property type="project" value="UniProtKB-KW"/>
</dbReference>
<dbReference type="EC" id="3.4.24.-" evidence="15"/>
<evidence type="ECO:0000256" key="4">
    <source>
        <dbReference type="ARBA" id="ARBA00022670"/>
    </source>
</evidence>
<evidence type="ECO:0000256" key="14">
    <source>
        <dbReference type="ARBA" id="ARBA00061570"/>
    </source>
</evidence>
<evidence type="ECO:0000256" key="15">
    <source>
        <dbReference type="HAMAP-Rule" id="MF_01458"/>
    </source>
</evidence>
<dbReference type="Gene3D" id="1.10.8.60">
    <property type="match status" value="1"/>
</dbReference>
<evidence type="ECO:0000256" key="10">
    <source>
        <dbReference type="ARBA" id="ARBA00022840"/>
    </source>
</evidence>
<feature type="region of interest" description="Disordered" evidence="17">
    <location>
        <begin position="683"/>
        <end position="715"/>
    </location>
</feature>
<evidence type="ECO:0000256" key="9">
    <source>
        <dbReference type="ARBA" id="ARBA00022833"/>
    </source>
</evidence>
<feature type="binding site" evidence="15">
    <location>
        <position position="569"/>
    </location>
    <ligand>
        <name>Zn(2+)</name>
        <dbReference type="ChEBI" id="CHEBI:29105"/>
        <note>catalytic</note>
    </ligand>
</feature>
<feature type="transmembrane region" description="Helical" evidence="15">
    <location>
        <begin position="177"/>
        <end position="199"/>
    </location>
</feature>
<feature type="compositionally biased region" description="Polar residues" evidence="17">
    <location>
        <begin position="695"/>
        <end position="715"/>
    </location>
</feature>
<feature type="active site" evidence="15">
    <location>
        <position position="492"/>
    </location>
</feature>
<keyword evidence="5 15" id="KW-0812">Transmembrane</keyword>
<evidence type="ECO:0000256" key="5">
    <source>
        <dbReference type="ARBA" id="ARBA00022692"/>
    </source>
</evidence>
<dbReference type="EMBL" id="CP022714">
    <property type="protein sequence ID" value="ASU14364.1"/>
    <property type="molecule type" value="Genomic_DNA"/>
</dbReference>
<dbReference type="InterPro" id="IPR003960">
    <property type="entry name" value="ATPase_AAA_CS"/>
</dbReference>
<dbReference type="FunFam" id="1.10.8.60:FF:000001">
    <property type="entry name" value="ATP-dependent zinc metalloprotease FtsH"/>
    <property type="match status" value="1"/>
</dbReference>
<dbReference type="FunFam" id="3.40.50.300:FF:000001">
    <property type="entry name" value="ATP-dependent zinc metalloprotease FtsH"/>
    <property type="match status" value="1"/>
</dbReference>
<dbReference type="SUPFAM" id="SSF52540">
    <property type="entry name" value="P-loop containing nucleoside triphosphate hydrolases"/>
    <property type="match status" value="1"/>
</dbReference>